<dbReference type="EMBL" id="JAULSN010000002">
    <property type="protein sequence ID" value="KAK3380257.1"/>
    <property type="molecule type" value="Genomic_DNA"/>
</dbReference>
<reference evidence="2" key="1">
    <citation type="journal article" date="2023" name="Mol. Phylogenet. Evol.">
        <title>Genome-scale phylogeny and comparative genomics of the fungal order Sordariales.</title>
        <authorList>
            <person name="Hensen N."/>
            <person name="Bonometti L."/>
            <person name="Westerberg I."/>
            <person name="Brannstrom I.O."/>
            <person name="Guillou S."/>
            <person name="Cros-Aarteil S."/>
            <person name="Calhoun S."/>
            <person name="Haridas S."/>
            <person name="Kuo A."/>
            <person name="Mondo S."/>
            <person name="Pangilinan J."/>
            <person name="Riley R."/>
            <person name="LaButti K."/>
            <person name="Andreopoulos B."/>
            <person name="Lipzen A."/>
            <person name="Chen C."/>
            <person name="Yan M."/>
            <person name="Daum C."/>
            <person name="Ng V."/>
            <person name="Clum A."/>
            <person name="Steindorff A."/>
            <person name="Ohm R.A."/>
            <person name="Martin F."/>
            <person name="Silar P."/>
            <person name="Natvig D.O."/>
            <person name="Lalanne C."/>
            <person name="Gautier V."/>
            <person name="Ament-Velasquez S.L."/>
            <person name="Kruys A."/>
            <person name="Hutchinson M.I."/>
            <person name="Powell A.J."/>
            <person name="Barry K."/>
            <person name="Miller A.N."/>
            <person name="Grigoriev I.V."/>
            <person name="Debuchy R."/>
            <person name="Gladieux P."/>
            <person name="Hiltunen Thoren M."/>
            <person name="Johannesson H."/>
        </authorList>
    </citation>
    <scope>NUCLEOTIDE SEQUENCE</scope>
    <source>
        <strain evidence="2">CBS 958.72</strain>
    </source>
</reference>
<dbReference type="AlphaFoldDB" id="A0AAE0TUA0"/>
<proteinExistence type="predicted"/>
<keyword evidence="1" id="KW-0812">Transmembrane</keyword>
<keyword evidence="1" id="KW-0472">Membrane</keyword>
<reference evidence="2" key="2">
    <citation type="submission" date="2023-06" db="EMBL/GenBank/DDBJ databases">
        <authorList>
            <consortium name="Lawrence Berkeley National Laboratory"/>
            <person name="Haridas S."/>
            <person name="Hensen N."/>
            <person name="Bonometti L."/>
            <person name="Westerberg I."/>
            <person name="Brannstrom I.O."/>
            <person name="Guillou S."/>
            <person name="Cros-Aarteil S."/>
            <person name="Calhoun S."/>
            <person name="Kuo A."/>
            <person name="Mondo S."/>
            <person name="Pangilinan J."/>
            <person name="Riley R."/>
            <person name="Labutti K."/>
            <person name="Andreopoulos B."/>
            <person name="Lipzen A."/>
            <person name="Chen C."/>
            <person name="Yanf M."/>
            <person name="Daum C."/>
            <person name="Ng V."/>
            <person name="Clum A."/>
            <person name="Steindorff A."/>
            <person name="Ohm R."/>
            <person name="Martin F."/>
            <person name="Silar P."/>
            <person name="Natvig D."/>
            <person name="Lalanne C."/>
            <person name="Gautier V."/>
            <person name="Ament-Velasquez S.L."/>
            <person name="Kruys A."/>
            <person name="Hutchinson M.I."/>
            <person name="Powell A.J."/>
            <person name="Barry K."/>
            <person name="Miller A.N."/>
            <person name="Grigoriev I.V."/>
            <person name="Debuchy R."/>
            <person name="Gladieux P."/>
            <person name="Thoren M.H."/>
            <person name="Johannesson H."/>
        </authorList>
    </citation>
    <scope>NUCLEOTIDE SEQUENCE</scope>
    <source>
        <strain evidence="2">CBS 958.72</strain>
    </source>
</reference>
<evidence type="ECO:0000256" key="1">
    <source>
        <dbReference type="SAM" id="Phobius"/>
    </source>
</evidence>
<protein>
    <submittedName>
        <fullName evidence="2">Uncharacterized protein</fullName>
    </submittedName>
</protein>
<evidence type="ECO:0000313" key="3">
    <source>
        <dbReference type="Proteomes" id="UP001287356"/>
    </source>
</evidence>
<accession>A0AAE0TUA0</accession>
<gene>
    <name evidence="2" type="ORF">B0T24DRAFT_188126</name>
</gene>
<dbReference type="Proteomes" id="UP001287356">
    <property type="component" value="Unassembled WGS sequence"/>
</dbReference>
<keyword evidence="1" id="KW-1133">Transmembrane helix</keyword>
<evidence type="ECO:0000313" key="2">
    <source>
        <dbReference type="EMBL" id="KAK3380257.1"/>
    </source>
</evidence>
<sequence>MYAAAKRGPVLSCIDLFSALLASCSVRSGFLQEQERMWHSWLSGRLAGLLVCLPALLPALLLPSVSLFFFFLGSHFPFYELSPTTWKMAEAWLSYVVVGGVNGCVGSWAAYHTHSQPGRQPRKEVLDAKNETLELLEQGASDPRAPKAGLSKTFMF</sequence>
<keyword evidence="3" id="KW-1185">Reference proteome</keyword>
<comment type="caution">
    <text evidence="2">The sequence shown here is derived from an EMBL/GenBank/DDBJ whole genome shotgun (WGS) entry which is preliminary data.</text>
</comment>
<feature type="transmembrane region" description="Helical" evidence="1">
    <location>
        <begin position="46"/>
        <end position="72"/>
    </location>
</feature>
<name>A0AAE0TUA0_9PEZI</name>
<feature type="transmembrane region" description="Helical" evidence="1">
    <location>
        <begin position="92"/>
        <end position="111"/>
    </location>
</feature>
<organism evidence="2 3">
    <name type="scientific">Lasiosphaeria ovina</name>
    <dbReference type="NCBI Taxonomy" id="92902"/>
    <lineage>
        <taxon>Eukaryota</taxon>
        <taxon>Fungi</taxon>
        <taxon>Dikarya</taxon>
        <taxon>Ascomycota</taxon>
        <taxon>Pezizomycotina</taxon>
        <taxon>Sordariomycetes</taxon>
        <taxon>Sordariomycetidae</taxon>
        <taxon>Sordariales</taxon>
        <taxon>Lasiosphaeriaceae</taxon>
        <taxon>Lasiosphaeria</taxon>
    </lineage>
</organism>